<dbReference type="InterPro" id="IPR036815">
    <property type="entry name" value="14-3-3_dom_sf"/>
</dbReference>
<dbReference type="Ensembl" id="ENSPCOT00000037135.1">
    <property type="protein sequence ID" value="ENSPCOP00000026393.1"/>
    <property type="gene ID" value="ENSPCOG00000025561.1"/>
</dbReference>
<gene>
    <name evidence="1" type="primary">YWHAH</name>
</gene>
<accession>A0A2K6GJI7</accession>
<name>A0A2K6GJI7_PROCO</name>
<sequence>MGDREQLLQRARLAEQAERYDDMASAMKAVSAPGFLPSVQAESACPLSQHFGTPPTPIPCCSDIPFC</sequence>
<proteinExistence type="predicted"/>
<reference evidence="1" key="1">
    <citation type="submission" date="2025-08" db="UniProtKB">
        <authorList>
            <consortium name="Ensembl"/>
        </authorList>
    </citation>
    <scope>IDENTIFICATION</scope>
</reference>
<organism evidence="1 2">
    <name type="scientific">Propithecus coquereli</name>
    <name type="common">Coquerel's sifaka</name>
    <name type="synonym">Propithecus verreauxi coquereli</name>
    <dbReference type="NCBI Taxonomy" id="379532"/>
    <lineage>
        <taxon>Eukaryota</taxon>
        <taxon>Metazoa</taxon>
        <taxon>Chordata</taxon>
        <taxon>Craniata</taxon>
        <taxon>Vertebrata</taxon>
        <taxon>Euteleostomi</taxon>
        <taxon>Mammalia</taxon>
        <taxon>Eutheria</taxon>
        <taxon>Euarchontoglires</taxon>
        <taxon>Primates</taxon>
        <taxon>Strepsirrhini</taxon>
        <taxon>Lemuriformes</taxon>
        <taxon>Indriidae</taxon>
        <taxon>Propithecus</taxon>
    </lineage>
</organism>
<reference evidence="1" key="2">
    <citation type="submission" date="2025-09" db="UniProtKB">
        <authorList>
            <consortium name="Ensembl"/>
        </authorList>
    </citation>
    <scope>IDENTIFICATION</scope>
</reference>
<dbReference type="Gene3D" id="1.20.190.20">
    <property type="entry name" value="14-3-3 domain"/>
    <property type="match status" value="1"/>
</dbReference>
<dbReference type="AlphaFoldDB" id="A0A2K6GJI7"/>
<keyword evidence="2" id="KW-1185">Reference proteome</keyword>
<dbReference type="SUPFAM" id="SSF48445">
    <property type="entry name" value="14-3-3 protein"/>
    <property type="match status" value="1"/>
</dbReference>
<evidence type="ECO:0000313" key="1">
    <source>
        <dbReference type="Ensembl" id="ENSPCOP00000026393.1"/>
    </source>
</evidence>
<protein>
    <submittedName>
        <fullName evidence="1">Tyrosine 3-monooxygenase/tryptophan 5-monooxygenase activation protein eta</fullName>
    </submittedName>
</protein>
<dbReference type="GeneTree" id="ENSGT01140000282547"/>
<dbReference type="Proteomes" id="UP000233160">
    <property type="component" value="Unassembled WGS sequence"/>
</dbReference>
<evidence type="ECO:0000313" key="2">
    <source>
        <dbReference type="Proteomes" id="UP000233160"/>
    </source>
</evidence>